<feature type="chain" id="PRO_5036446791" evidence="1">
    <location>
        <begin position="20"/>
        <end position="98"/>
    </location>
</feature>
<dbReference type="OrthoDB" id="10596145at2759"/>
<sequence length="98" mass="11261">MFGMRFLFHHLLSVHQTSLEGVHPHPKSIDSWPSNAPIVLPPMAHLSGWPQPLDKDCPSEKQRKLFVNKVFATGARRRVTWQKIVAFGGKRRAPSRRR</sequence>
<name>A0A8X6MAZ0_NEPPI</name>
<dbReference type="AlphaFoldDB" id="A0A8X6MAZ0"/>
<reference evidence="2" key="1">
    <citation type="submission" date="2020-08" db="EMBL/GenBank/DDBJ databases">
        <title>Multicomponent nature underlies the extraordinary mechanical properties of spider dragline silk.</title>
        <authorList>
            <person name="Kono N."/>
            <person name="Nakamura H."/>
            <person name="Mori M."/>
            <person name="Yoshida Y."/>
            <person name="Ohtoshi R."/>
            <person name="Malay A.D."/>
            <person name="Moran D.A.P."/>
            <person name="Tomita M."/>
            <person name="Numata K."/>
            <person name="Arakawa K."/>
        </authorList>
    </citation>
    <scope>NUCLEOTIDE SEQUENCE</scope>
</reference>
<organism evidence="2 3">
    <name type="scientific">Nephila pilipes</name>
    <name type="common">Giant wood spider</name>
    <name type="synonym">Nephila maculata</name>
    <dbReference type="NCBI Taxonomy" id="299642"/>
    <lineage>
        <taxon>Eukaryota</taxon>
        <taxon>Metazoa</taxon>
        <taxon>Ecdysozoa</taxon>
        <taxon>Arthropoda</taxon>
        <taxon>Chelicerata</taxon>
        <taxon>Arachnida</taxon>
        <taxon>Araneae</taxon>
        <taxon>Araneomorphae</taxon>
        <taxon>Entelegynae</taxon>
        <taxon>Araneoidea</taxon>
        <taxon>Nephilidae</taxon>
        <taxon>Nephila</taxon>
    </lineage>
</organism>
<keyword evidence="3" id="KW-1185">Reference proteome</keyword>
<proteinExistence type="predicted"/>
<dbReference type="EMBL" id="BMAW01088732">
    <property type="protein sequence ID" value="GFS36291.1"/>
    <property type="molecule type" value="Genomic_DNA"/>
</dbReference>
<protein>
    <submittedName>
        <fullName evidence="2">Uncharacterized protein</fullName>
    </submittedName>
</protein>
<evidence type="ECO:0000313" key="2">
    <source>
        <dbReference type="EMBL" id="GFS36291.1"/>
    </source>
</evidence>
<keyword evidence="1" id="KW-0732">Signal</keyword>
<evidence type="ECO:0000256" key="1">
    <source>
        <dbReference type="SAM" id="SignalP"/>
    </source>
</evidence>
<accession>A0A8X6MAZ0</accession>
<comment type="caution">
    <text evidence="2">The sequence shown here is derived from an EMBL/GenBank/DDBJ whole genome shotgun (WGS) entry which is preliminary data.</text>
</comment>
<dbReference type="Proteomes" id="UP000887013">
    <property type="component" value="Unassembled WGS sequence"/>
</dbReference>
<feature type="signal peptide" evidence="1">
    <location>
        <begin position="1"/>
        <end position="19"/>
    </location>
</feature>
<gene>
    <name evidence="2" type="ORF">NPIL_119281</name>
</gene>
<evidence type="ECO:0000313" key="3">
    <source>
        <dbReference type="Proteomes" id="UP000887013"/>
    </source>
</evidence>